<dbReference type="Proteomes" id="UP000053283">
    <property type="component" value="Unassembled WGS sequence"/>
</dbReference>
<dbReference type="PANTHER" id="PTHR23167:SF39">
    <property type="entry name" value="[F-ACTIN]-MONOOXYGENASE MICAL2"/>
    <property type="match status" value="1"/>
</dbReference>
<evidence type="ECO:0000313" key="5">
    <source>
        <dbReference type="Proteomes" id="UP000053283"/>
    </source>
</evidence>
<protein>
    <submittedName>
        <fullName evidence="4">MICAL C-terminal-like</fullName>
    </submittedName>
</protein>
<name>A0A091UTD6_NIPNI</name>
<keyword evidence="5" id="KW-1185">Reference proteome</keyword>
<evidence type="ECO:0000256" key="2">
    <source>
        <dbReference type="SAM" id="MobiDB-lite"/>
    </source>
</evidence>
<dbReference type="STRING" id="128390.A0A091UTD6"/>
<dbReference type="AlphaFoldDB" id="A0A091UTD6"/>
<feature type="domain" description="BMERB" evidence="3">
    <location>
        <begin position="299"/>
        <end position="448"/>
    </location>
</feature>
<sequence length="460" mass="53302">AREHAAGRPKSPLRLIANAIKRSILEPLTSSPEGLKQDSDSKVKASSEQAFFSFPSTPSYSLSQRNSNNNRANNTQPQELKVEEWAGEYLGNGNRLSNPSHFSEERSPRNDSEKVSFPVYSPHTRPSKMTSIPQKSYCTRMEDVPGLLEKFTFKETPPGAPTDDIFIFCDREGNSFMSSLPFLKDRSPEDRLRYPSTGEGMSGIIYFCVINIPLFFYLRGDSTLLTYSDLFVSLLKGIDFHVCLQEQGCEHLPVRKQATEYSTSSSDDEFESKPSLTHKAKRTLRRRRKLEKETKQLIKQEELKRLHKAQAVQRQLEELEERQRALEIFGVKLERELRGESDSGTKDETQMLHEWFELVLEKNKLMRYESELLIIAQELELEDHQSRLEQKLREKMAIDDSLKDEMDLNEEDEIFTEMMKVVEERDKLVSTLEEQRVKEKAEDQHFESIILSRGYQLSRI</sequence>
<feature type="non-terminal residue" evidence="4">
    <location>
        <position position="460"/>
    </location>
</feature>
<dbReference type="PANTHER" id="PTHR23167">
    <property type="entry name" value="CALPONIN HOMOLOGY DOMAIN-CONTAINING PROTEIN DDB_G0272472-RELATED"/>
    <property type="match status" value="1"/>
</dbReference>
<dbReference type="InterPro" id="IPR022735">
    <property type="entry name" value="bMERB_dom"/>
</dbReference>
<accession>A0A091UTD6</accession>
<dbReference type="EMBL" id="KL410118">
    <property type="protein sequence ID" value="KFQ94229.1"/>
    <property type="molecule type" value="Genomic_DNA"/>
</dbReference>
<feature type="region of interest" description="Disordered" evidence="2">
    <location>
        <begin position="26"/>
        <end position="80"/>
    </location>
</feature>
<feature type="compositionally biased region" description="Polar residues" evidence="2">
    <location>
        <begin position="46"/>
        <end position="64"/>
    </location>
</feature>
<reference evidence="4 5" key="1">
    <citation type="submission" date="2014-04" db="EMBL/GenBank/DDBJ databases">
        <title>Genome evolution of avian class.</title>
        <authorList>
            <person name="Zhang G."/>
            <person name="Li C."/>
        </authorList>
    </citation>
    <scope>NUCLEOTIDE SEQUENCE [LARGE SCALE GENOMIC DNA]</scope>
    <source>
        <strain evidence="4">BGI_Y956</strain>
    </source>
</reference>
<keyword evidence="1" id="KW-0175">Coiled coil</keyword>
<feature type="compositionally biased region" description="Basic and acidic residues" evidence="2">
    <location>
        <begin position="102"/>
        <end position="114"/>
    </location>
</feature>
<feature type="non-terminal residue" evidence="4">
    <location>
        <position position="1"/>
    </location>
</feature>
<organism evidence="4 5">
    <name type="scientific">Nipponia nippon</name>
    <name type="common">Crested ibis</name>
    <name type="synonym">Ibis nippon</name>
    <dbReference type="NCBI Taxonomy" id="128390"/>
    <lineage>
        <taxon>Eukaryota</taxon>
        <taxon>Metazoa</taxon>
        <taxon>Chordata</taxon>
        <taxon>Craniata</taxon>
        <taxon>Vertebrata</taxon>
        <taxon>Euteleostomi</taxon>
        <taxon>Archelosauria</taxon>
        <taxon>Archosauria</taxon>
        <taxon>Dinosauria</taxon>
        <taxon>Saurischia</taxon>
        <taxon>Theropoda</taxon>
        <taxon>Coelurosauria</taxon>
        <taxon>Aves</taxon>
        <taxon>Neognathae</taxon>
        <taxon>Neoaves</taxon>
        <taxon>Aequornithes</taxon>
        <taxon>Pelecaniformes</taxon>
        <taxon>Threskiornithidae</taxon>
        <taxon>Nipponia</taxon>
    </lineage>
</organism>
<dbReference type="Pfam" id="PF12130">
    <property type="entry name" value="bMERB_dom"/>
    <property type="match status" value="1"/>
</dbReference>
<evidence type="ECO:0000259" key="3">
    <source>
        <dbReference type="PROSITE" id="PS51848"/>
    </source>
</evidence>
<feature type="coiled-coil region" evidence="1">
    <location>
        <begin position="280"/>
        <end position="336"/>
    </location>
</feature>
<dbReference type="SMART" id="SM01203">
    <property type="entry name" value="DUF3585"/>
    <property type="match status" value="1"/>
</dbReference>
<dbReference type="InterPro" id="IPR050540">
    <property type="entry name" value="F-actin_Monoox_Mical"/>
</dbReference>
<gene>
    <name evidence="4" type="ORF">Y956_04564</name>
</gene>
<evidence type="ECO:0000256" key="1">
    <source>
        <dbReference type="SAM" id="Coils"/>
    </source>
</evidence>
<feature type="compositionally biased region" description="Low complexity" evidence="2">
    <location>
        <begin position="65"/>
        <end position="74"/>
    </location>
</feature>
<feature type="region of interest" description="Disordered" evidence="2">
    <location>
        <begin position="92"/>
        <end position="131"/>
    </location>
</feature>
<proteinExistence type="predicted"/>
<dbReference type="PROSITE" id="PS51848">
    <property type="entry name" value="BMERB"/>
    <property type="match status" value="1"/>
</dbReference>
<evidence type="ECO:0000313" key="4">
    <source>
        <dbReference type="EMBL" id="KFQ94229.1"/>
    </source>
</evidence>
<feature type="compositionally biased region" description="Basic and acidic residues" evidence="2">
    <location>
        <begin position="35"/>
        <end position="45"/>
    </location>
</feature>